<accession>A0A3B0Q216</accession>
<feature type="region of interest" description="Disordered" evidence="1">
    <location>
        <begin position="1"/>
        <end position="58"/>
    </location>
</feature>
<gene>
    <name evidence="2" type="ORF">NCTC10115_01298</name>
</gene>
<evidence type="ECO:0000256" key="1">
    <source>
        <dbReference type="SAM" id="MobiDB-lite"/>
    </source>
</evidence>
<name>A0A3B0Q216_MYCGL</name>
<feature type="compositionally biased region" description="Polar residues" evidence="1">
    <location>
        <begin position="10"/>
        <end position="28"/>
    </location>
</feature>
<organism evidence="2 3">
    <name type="scientific">Mycoplasmoides gallisepticum</name>
    <name type="common">Mycoplasma gallisepticum</name>
    <dbReference type="NCBI Taxonomy" id="2096"/>
    <lineage>
        <taxon>Bacteria</taxon>
        <taxon>Bacillati</taxon>
        <taxon>Mycoplasmatota</taxon>
        <taxon>Mycoplasmoidales</taxon>
        <taxon>Mycoplasmoidaceae</taxon>
        <taxon>Mycoplasmoides</taxon>
    </lineage>
</organism>
<sequence length="58" mass="6009">MSAPQGVEPAQQQGDSSPKQASETQEVSPTPAAEVQAQQADTEQPATSQGTPLTDVSW</sequence>
<dbReference type="EMBL" id="LS991952">
    <property type="protein sequence ID" value="SYV95211.1"/>
    <property type="molecule type" value="Genomic_DNA"/>
</dbReference>
<protein>
    <submittedName>
        <fullName evidence="2">Uncharacterized protein</fullName>
    </submittedName>
</protein>
<evidence type="ECO:0000313" key="2">
    <source>
        <dbReference type="EMBL" id="SYV95211.1"/>
    </source>
</evidence>
<dbReference type="Proteomes" id="UP000260136">
    <property type="component" value="Chromosome"/>
</dbReference>
<reference evidence="3" key="1">
    <citation type="submission" date="2018-06" db="EMBL/GenBank/DDBJ databases">
        <authorList>
            <consortium name="Pathogen Informatics"/>
        </authorList>
    </citation>
    <scope>NUCLEOTIDE SEQUENCE [LARGE SCALE GENOMIC DNA]</scope>
    <source>
        <strain evidence="3">NCTC10115</strain>
    </source>
</reference>
<dbReference type="AlphaFoldDB" id="A0A3B0Q216"/>
<evidence type="ECO:0000313" key="3">
    <source>
        <dbReference type="Proteomes" id="UP000260136"/>
    </source>
</evidence>
<feature type="non-terminal residue" evidence="2">
    <location>
        <position position="58"/>
    </location>
</feature>
<feature type="compositionally biased region" description="Polar residues" evidence="1">
    <location>
        <begin position="36"/>
        <end position="58"/>
    </location>
</feature>
<proteinExistence type="predicted"/>